<dbReference type="EMBL" id="JANBUJ010001255">
    <property type="protein sequence ID" value="KAJ2768112.1"/>
    <property type="molecule type" value="Genomic_DNA"/>
</dbReference>
<protein>
    <submittedName>
        <fullName evidence="1">Uncharacterized protein</fullName>
    </submittedName>
</protein>
<dbReference type="Proteomes" id="UP001140234">
    <property type="component" value="Unassembled WGS sequence"/>
</dbReference>
<organism evidence="1 2">
    <name type="scientific">Coemansia nantahalensis</name>
    <dbReference type="NCBI Taxonomy" id="2789366"/>
    <lineage>
        <taxon>Eukaryota</taxon>
        <taxon>Fungi</taxon>
        <taxon>Fungi incertae sedis</taxon>
        <taxon>Zoopagomycota</taxon>
        <taxon>Kickxellomycotina</taxon>
        <taxon>Kickxellomycetes</taxon>
        <taxon>Kickxellales</taxon>
        <taxon>Kickxellaceae</taxon>
        <taxon>Coemansia</taxon>
    </lineage>
</organism>
<accession>A0ACC1JVN7</accession>
<evidence type="ECO:0000313" key="1">
    <source>
        <dbReference type="EMBL" id="KAJ2768112.1"/>
    </source>
</evidence>
<proteinExistence type="predicted"/>
<name>A0ACC1JVN7_9FUNG</name>
<evidence type="ECO:0000313" key="2">
    <source>
        <dbReference type="Proteomes" id="UP001140234"/>
    </source>
</evidence>
<gene>
    <name evidence="1" type="ORF">IWQ57_003673</name>
</gene>
<feature type="non-terminal residue" evidence="1">
    <location>
        <position position="64"/>
    </location>
</feature>
<keyword evidence="2" id="KW-1185">Reference proteome</keyword>
<sequence>MSNLLEPTPELSQALHENVVADQAASSLVSRLRGKNKELQTQSVDTYEQFWKGSEHNNGDARTS</sequence>
<comment type="caution">
    <text evidence="1">The sequence shown here is derived from an EMBL/GenBank/DDBJ whole genome shotgun (WGS) entry which is preliminary data.</text>
</comment>
<reference evidence="1" key="1">
    <citation type="submission" date="2022-07" db="EMBL/GenBank/DDBJ databases">
        <title>Phylogenomic reconstructions and comparative analyses of Kickxellomycotina fungi.</title>
        <authorList>
            <person name="Reynolds N.K."/>
            <person name="Stajich J.E."/>
            <person name="Barry K."/>
            <person name="Grigoriev I.V."/>
            <person name="Crous P."/>
            <person name="Smith M.E."/>
        </authorList>
    </citation>
    <scope>NUCLEOTIDE SEQUENCE</scope>
    <source>
        <strain evidence="1">CBS 109366</strain>
    </source>
</reference>